<keyword evidence="2" id="KW-0732">Signal</keyword>
<dbReference type="EMBL" id="DS268109">
    <property type="protein sequence ID" value="KMM66041.1"/>
    <property type="molecule type" value="Genomic_DNA"/>
</dbReference>
<feature type="region of interest" description="Disordered" evidence="1">
    <location>
        <begin position="27"/>
        <end position="51"/>
    </location>
</feature>
<reference evidence="4" key="2">
    <citation type="journal article" date="2009" name="Genome Res.">
        <title>Comparative genomic analyses of the human fungal pathogens Coccidioides and their relatives.</title>
        <authorList>
            <person name="Sharpton T.J."/>
            <person name="Stajich J.E."/>
            <person name="Rounsley S.D."/>
            <person name="Gardner M.J."/>
            <person name="Wortman J.R."/>
            <person name="Jordar V.S."/>
            <person name="Maiti R."/>
            <person name="Kodira C.D."/>
            <person name="Neafsey D.E."/>
            <person name="Zeng Q."/>
            <person name="Hung C.-Y."/>
            <person name="McMahan C."/>
            <person name="Muszewska A."/>
            <person name="Grynberg M."/>
            <person name="Mandel M.A."/>
            <person name="Kellner E.M."/>
            <person name="Barker B.M."/>
            <person name="Galgiani J.N."/>
            <person name="Orbach M.J."/>
            <person name="Kirkland T.N."/>
            <person name="Cole G.T."/>
            <person name="Henn M.R."/>
            <person name="Birren B.W."/>
            <person name="Taylor J.W."/>
        </authorList>
    </citation>
    <scope>NUCLEOTIDE SEQUENCE [LARGE SCALE GENOMIC DNA]</scope>
    <source>
        <strain evidence="4">RMSCC 3488</strain>
    </source>
</reference>
<evidence type="ECO:0000313" key="4">
    <source>
        <dbReference type="Proteomes" id="UP000054567"/>
    </source>
</evidence>
<reference evidence="4" key="3">
    <citation type="journal article" date="2010" name="Genome Res.">
        <title>Population genomic sequencing of Coccidioides fungi reveals recent hybridization and transposon control.</title>
        <authorList>
            <person name="Neafsey D.E."/>
            <person name="Barker B.M."/>
            <person name="Sharpton T.J."/>
            <person name="Stajich J.E."/>
            <person name="Park D.J."/>
            <person name="Whiston E."/>
            <person name="Hung C.-Y."/>
            <person name="McMahan C."/>
            <person name="White J."/>
            <person name="Sykes S."/>
            <person name="Heiman D."/>
            <person name="Young S."/>
            <person name="Zeng Q."/>
            <person name="Abouelleil A."/>
            <person name="Aftuck L."/>
            <person name="Bessette D."/>
            <person name="Brown A."/>
            <person name="FitzGerald M."/>
            <person name="Lui A."/>
            <person name="Macdonald J.P."/>
            <person name="Priest M."/>
            <person name="Orbach M.J."/>
            <person name="Galgiani J.N."/>
            <person name="Kirkland T.N."/>
            <person name="Cole G.T."/>
            <person name="Birren B.W."/>
            <person name="Henn M.R."/>
            <person name="Taylor J.W."/>
            <person name="Rounsley S.D."/>
        </authorList>
    </citation>
    <scope>NUCLEOTIDE SEQUENCE [LARGE SCALE GENOMIC DNA]</scope>
    <source>
        <strain evidence="4">RMSCC 3488</strain>
    </source>
</reference>
<dbReference type="AlphaFoldDB" id="A0A0J6EZJ9"/>
<reference evidence="3 4" key="1">
    <citation type="submission" date="2007-06" db="EMBL/GenBank/DDBJ databases">
        <title>The Genome Sequence of Coccidioides posadasii RMSCC_3488.</title>
        <authorList>
            <consortium name="Coccidioides Genome Resources Consortium"/>
            <consortium name="The Broad Institute Genome Sequencing Platform"/>
            <person name="Henn M.R."/>
            <person name="Sykes S."/>
            <person name="Young S."/>
            <person name="Jaffe D."/>
            <person name="Berlin A."/>
            <person name="Alvarez P."/>
            <person name="Butler J."/>
            <person name="Gnerre S."/>
            <person name="Grabherr M."/>
            <person name="Mauceli E."/>
            <person name="Brockman W."/>
            <person name="Kodira C."/>
            <person name="Alvarado L."/>
            <person name="Zeng Q."/>
            <person name="Crawford M."/>
            <person name="Antoine C."/>
            <person name="Devon K."/>
            <person name="Galgiani J."/>
            <person name="Orsborn K."/>
            <person name="Lewis M.L."/>
            <person name="Nusbaum C."/>
            <person name="Galagan J."/>
            <person name="Birren B."/>
        </authorList>
    </citation>
    <scope>NUCLEOTIDE SEQUENCE [LARGE SCALE GENOMIC DNA]</scope>
    <source>
        <strain evidence="3 4">RMSCC 3488</strain>
    </source>
</reference>
<gene>
    <name evidence="3" type="ORF">CPAG_02381</name>
</gene>
<dbReference type="VEuPathDB" id="FungiDB:CPAG_02381"/>
<accession>A0A0J6EZJ9</accession>
<feature type="signal peptide" evidence="2">
    <location>
        <begin position="1"/>
        <end position="21"/>
    </location>
</feature>
<evidence type="ECO:0000256" key="1">
    <source>
        <dbReference type="SAM" id="MobiDB-lite"/>
    </source>
</evidence>
<dbReference type="Proteomes" id="UP000054567">
    <property type="component" value="Unassembled WGS sequence"/>
</dbReference>
<dbReference type="OrthoDB" id="10287001at2759"/>
<organism evidence="3 4">
    <name type="scientific">Coccidioides posadasii RMSCC 3488</name>
    <dbReference type="NCBI Taxonomy" id="454284"/>
    <lineage>
        <taxon>Eukaryota</taxon>
        <taxon>Fungi</taxon>
        <taxon>Dikarya</taxon>
        <taxon>Ascomycota</taxon>
        <taxon>Pezizomycotina</taxon>
        <taxon>Eurotiomycetes</taxon>
        <taxon>Eurotiomycetidae</taxon>
        <taxon>Onygenales</taxon>
        <taxon>Onygenaceae</taxon>
        <taxon>Coccidioides</taxon>
    </lineage>
</organism>
<proteinExistence type="predicted"/>
<evidence type="ECO:0000313" key="3">
    <source>
        <dbReference type="EMBL" id="KMM66041.1"/>
    </source>
</evidence>
<feature type="chain" id="PRO_5005270888" evidence="2">
    <location>
        <begin position="22"/>
        <end position="99"/>
    </location>
</feature>
<name>A0A0J6EZJ9_COCPO</name>
<evidence type="ECO:0000256" key="2">
    <source>
        <dbReference type="SAM" id="SignalP"/>
    </source>
</evidence>
<sequence>MKLLPYLLLLPLGALAAQVHAERDTADISQADVEDSSVSSNQEAPQPRGLHTTAYCNGVKKRCRSSRQCGRGQVVYCGAKKPCACDQQRGSPTYGYCVC</sequence>
<protein>
    <submittedName>
        <fullName evidence="3">Uncharacterized protein</fullName>
    </submittedName>
</protein>